<evidence type="ECO:0000256" key="1">
    <source>
        <dbReference type="ARBA" id="ARBA00004651"/>
    </source>
</evidence>
<evidence type="ECO:0000259" key="9">
    <source>
        <dbReference type="PROSITE" id="PS50850"/>
    </source>
</evidence>
<dbReference type="NCBIfam" id="TIGR00710">
    <property type="entry name" value="efflux_Bcr_CflA"/>
    <property type="match status" value="1"/>
</dbReference>
<evidence type="ECO:0000256" key="5">
    <source>
        <dbReference type="ARBA" id="ARBA00022692"/>
    </source>
</evidence>
<evidence type="ECO:0000256" key="3">
    <source>
        <dbReference type="ARBA" id="ARBA00022448"/>
    </source>
</evidence>
<feature type="transmembrane region" description="Helical" evidence="8">
    <location>
        <begin position="77"/>
        <end position="100"/>
    </location>
</feature>
<name>A0ABT4YV83_9VIBR</name>
<dbReference type="InterPro" id="IPR036259">
    <property type="entry name" value="MFS_trans_sf"/>
</dbReference>
<feature type="transmembrane region" description="Helical" evidence="8">
    <location>
        <begin position="254"/>
        <end position="275"/>
    </location>
</feature>
<sequence>MTAKPIHLTLAMMLTLGAISGLTPLAMDMYLPALPQMATDLATSTNAIQFTLTIYMVGFALGQLVHGPLSDCYGRKIVLLIGIALFGLSALASVFMQTAFSLTAMRLIQGLSGATGAVVLMALIRDMFDREKFSRVMSLVSLVMTIAPLVAPLIGGYLTVIFGWRAIFVLLAILALVMLILIVNQLPETLPIDKRQPLNFIGIFNNYMEVLRDRRSLGLIACDSLAFTGMFSFLTVGSFVYIETYGVKVEHFGYLFALNIVTMTLLTMVNAKFVIKVGIHHLLRGGLTIMVLASVGLTLVIYMDLGLWGLVPCIMFYVGSIGLINSNCMGLLLSRYSKLAGTASALAGTMRFGMAAILGSIVAGSPHDPTFTLVLSMALCALGATFSYIFAARNS</sequence>
<reference evidence="10 11" key="1">
    <citation type="submission" date="2023-01" db="EMBL/GenBank/DDBJ databases">
        <title>Vibrio sp. KJ40-1 sp.nov, isolated from marine algae.</title>
        <authorList>
            <person name="Butt M."/>
            <person name="Kim J.M.J."/>
            <person name="Jeon C.O.C."/>
        </authorList>
    </citation>
    <scope>NUCLEOTIDE SEQUENCE [LARGE SCALE GENOMIC DNA]</scope>
    <source>
        <strain evidence="10 11">KJ40-1</strain>
    </source>
</reference>
<dbReference type="PROSITE" id="PS50850">
    <property type="entry name" value="MFS"/>
    <property type="match status" value="1"/>
</dbReference>
<comment type="subcellular location">
    <subcellularLocation>
        <location evidence="8">Cell inner membrane</location>
        <topology evidence="8">Multi-pass membrane protein</topology>
    </subcellularLocation>
    <subcellularLocation>
        <location evidence="1">Cell membrane</location>
        <topology evidence="1">Multi-pass membrane protein</topology>
    </subcellularLocation>
</comment>
<protein>
    <recommendedName>
        <fullName evidence="8">Bcr/CflA family efflux transporter</fullName>
    </recommendedName>
</protein>
<feature type="transmembrane region" description="Helical" evidence="8">
    <location>
        <begin position="345"/>
        <end position="365"/>
    </location>
</feature>
<dbReference type="SUPFAM" id="SSF103473">
    <property type="entry name" value="MFS general substrate transporter"/>
    <property type="match status" value="1"/>
</dbReference>
<dbReference type="InterPro" id="IPR020846">
    <property type="entry name" value="MFS_dom"/>
</dbReference>
<dbReference type="InterPro" id="IPR004812">
    <property type="entry name" value="Efflux_drug-R_Bcr/CmlA"/>
</dbReference>
<dbReference type="Pfam" id="PF07690">
    <property type="entry name" value="MFS_1"/>
    <property type="match status" value="1"/>
</dbReference>
<dbReference type="EMBL" id="JAQLOI010000003">
    <property type="protein sequence ID" value="MDB1125280.1"/>
    <property type="molecule type" value="Genomic_DNA"/>
</dbReference>
<feature type="transmembrane region" description="Helical" evidence="8">
    <location>
        <begin position="282"/>
        <end position="303"/>
    </location>
</feature>
<evidence type="ECO:0000256" key="4">
    <source>
        <dbReference type="ARBA" id="ARBA00022475"/>
    </source>
</evidence>
<dbReference type="NCBIfam" id="NF008314">
    <property type="entry name" value="PRK11102.1"/>
    <property type="match status" value="1"/>
</dbReference>
<dbReference type="PANTHER" id="PTHR23502:SF132">
    <property type="entry name" value="POLYAMINE TRANSPORTER 2-RELATED"/>
    <property type="match status" value="1"/>
</dbReference>
<feature type="transmembrane region" description="Helical" evidence="8">
    <location>
        <begin position="7"/>
        <end position="27"/>
    </location>
</feature>
<keyword evidence="11" id="KW-1185">Reference proteome</keyword>
<keyword evidence="3 8" id="KW-0813">Transport</keyword>
<keyword evidence="6 8" id="KW-1133">Transmembrane helix</keyword>
<dbReference type="InterPro" id="IPR011701">
    <property type="entry name" value="MFS"/>
</dbReference>
<feature type="transmembrane region" description="Helical" evidence="8">
    <location>
        <begin position="136"/>
        <end position="158"/>
    </location>
</feature>
<feature type="transmembrane region" description="Helical" evidence="8">
    <location>
        <begin position="309"/>
        <end position="333"/>
    </location>
</feature>
<feature type="transmembrane region" description="Helical" evidence="8">
    <location>
        <begin position="164"/>
        <end position="186"/>
    </location>
</feature>
<feature type="transmembrane region" description="Helical" evidence="8">
    <location>
        <begin position="47"/>
        <end position="65"/>
    </location>
</feature>
<evidence type="ECO:0000256" key="2">
    <source>
        <dbReference type="ARBA" id="ARBA00006236"/>
    </source>
</evidence>
<keyword evidence="5 8" id="KW-0812">Transmembrane</keyword>
<organism evidence="10 11">
    <name type="scientific">Vibrio algarum</name>
    <dbReference type="NCBI Taxonomy" id="3020714"/>
    <lineage>
        <taxon>Bacteria</taxon>
        <taxon>Pseudomonadati</taxon>
        <taxon>Pseudomonadota</taxon>
        <taxon>Gammaproteobacteria</taxon>
        <taxon>Vibrionales</taxon>
        <taxon>Vibrionaceae</taxon>
        <taxon>Vibrio</taxon>
    </lineage>
</organism>
<keyword evidence="4" id="KW-1003">Cell membrane</keyword>
<dbReference type="PANTHER" id="PTHR23502">
    <property type="entry name" value="MAJOR FACILITATOR SUPERFAMILY"/>
    <property type="match status" value="1"/>
</dbReference>
<evidence type="ECO:0000256" key="6">
    <source>
        <dbReference type="ARBA" id="ARBA00022989"/>
    </source>
</evidence>
<dbReference type="Proteomes" id="UP001210678">
    <property type="component" value="Unassembled WGS sequence"/>
</dbReference>
<feature type="transmembrane region" description="Helical" evidence="8">
    <location>
        <begin position="217"/>
        <end position="242"/>
    </location>
</feature>
<comment type="caution">
    <text evidence="10">The sequence shown here is derived from an EMBL/GenBank/DDBJ whole genome shotgun (WGS) entry which is preliminary data.</text>
</comment>
<feature type="transmembrane region" description="Helical" evidence="8">
    <location>
        <begin position="371"/>
        <end position="391"/>
    </location>
</feature>
<gene>
    <name evidence="10" type="ORF">PGX00_17150</name>
</gene>
<comment type="similarity">
    <text evidence="2 8">Belongs to the major facilitator superfamily. Bcr/CmlA family.</text>
</comment>
<proteinExistence type="inferred from homology"/>
<evidence type="ECO:0000256" key="8">
    <source>
        <dbReference type="RuleBase" id="RU365088"/>
    </source>
</evidence>
<feature type="transmembrane region" description="Helical" evidence="8">
    <location>
        <begin position="106"/>
        <end position="124"/>
    </location>
</feature>
<feature type="domain" description="Major facilitator superfamily (MFS) profile" evidence="9">
    <location>
        <begin position="9"/>
        <end position="395"/>
    </location>
</feature>
<evidence type="ECO:0000313" key="11">
    <source>
        <dbReference type="Proteomes" id="UP001210678"/>
    </source>
</evidence>
<accession>A0ABT4YV83</accession>
<keyword evidence="7 8" id="KW-0472">Membrane</keyword>
<evidence type="ECO:0000313" key="10">
    <source>
        <dbReference type="EMBL" id="MDB1125280.1"/>
    </source>
</evidence>
<evidence type="ECO:0000256" key="7">
    <source>
        <dbReference type="ARBA" id="ARBA00023136"/>
    </source>
</evidence>
<dbReference type="RefSeq" id="WP_272138842.1">
    <property type="nucleotide sequence ID" value="NZ_JAQLOI010000003.1"/>
</dbReference>
<dbReference type="Gene3D" id="1.20.1720.10">
    <property type="entry name" value="Multidrug resistance protein D"/>
    <property type="match status" value="1"/>
</dbReference>
<keyword evidence="8" id="KW-0997">Cell inner membrane</keyword>
<dbReference type="CDD" id="cd17320">
    <property type="entry name" value="MFS_MdfA_MDR_like"/>
    <property type="match status" value="1"/>
</dbReference>